<dbReference type="Proteomes" id="UP001055153">
    <property type="component" value="Unassembled WGS sequence"/>
</dbReference>
<comment type="caution">
    <text evidence="2">The sequence shown here is derived from an EMBL/GenBank/DDBJ whole genome shotgun (WGS) entry which is preliminary data.</text>
</comment>
<evidence type="ECO:0000313" key="2">
    <source>
        <dbReference type="EMBL" id="GJD98293.1"/>
    </source>
</evidence>
<dbReference type="RefSeq" id="WP_238233247.1">
    <property type="nucleotide sequence ID" value="NZ_BPQQ01000002.1"/>
</dbReference>
<sequence>MNAWKLLVASGLLLAAPVCAHEAPGRNGGRVSDAGPYHLELVARERTVDLYLLDGAEAPLPAAGFTATAYLMVDGKPMRVALAPAGGSRLTGLADAALPAAPKGAVQLTAPDGTRASARFN</sequence>
<reference evidence="2" key="2">
    <citation type="submission" date="2021-08" db="EMBL/GenBank/DDBJ databases">
        <authorList>
            <person name="Tani A."/>
            <person name="Ola A."/>
            <person name="Ogura Y."/>
            <person name="Katsura K."/>
            <person name="Hayashi T."/>
        </authorList>
    </citation>
    <scope>NUCLEOTIDE SEQUENCE</scope>
    <source>
        <strain evidence="2">DSM 17168</strain>
    </source>
</reference>
<feature type="signal peptide" evidence="1">
    <location>
        <begin position="1"/>
        <end position="20"/>
    </location>
</feature>
<keyword evidence="3" id="KW-1185">Reference proteome</keyword>
<feature type="chain" id="PRO_5045630343" evidence="1">
    <location>
        <begin position="21"/>
        <end position="121"/>
    </location>
</feature>
<organism evidence="2 3">
    <name type="scientific">Methylobacterium isbiliense</name>
    <dbReference type="NCBI Taxonomy" id="315478"/>
    <lineage>
        <taxon>Bacteria</taxon>
        <taxon>Pseudomonadati</taxon>
        <taxon>Pseudomonadota</taxon>
        <taxon>Alphaproteobacteria</taxon>
        <taxon>Hyphomicrobiales</taxon>
        <taxon>Methylobacteriaceae</taxon>
        <taxon>Methylobacterium</taxon>
    </lineage>
</organism>
<name>A0ABQ4S743_9HYPH</name>
<evidence type="ECO:0000256" key="1">
    <source>
        <dbReference type="SAM" id="SignalP"/>
    </source>
</evidence>
<accession>A0ABQ4S743</accession>
<reference evidence="2" key="1">
    <citation type="journal article" date="2021" name="Front. Microbiol.">
        <title>Comprehensive Comparative Genomics and Phenotyping of Methylobacterium Species.</title>
        <authorList>
            <person name="Alessa O."/>
            <person name="Ogura Y."/>
            <person name="Fujitani Y."/>
            <person name="Takami H."/>
            <person name="Hayashi T."/>
            <person name="Sahin N."/>
            <person name="Tani A."/>
        </authorList>
    </citation>
    <scope>NUCLEOTIDE SEQUENCE</scope>
    <source>
        <strain evidence="2">DSM 17168</strain>
    </source>
</reference>
<gene>
    <name evidence="2" type="ORF">GMJLKIPL_0200</name>
</gene>
<keyword evidence="1" id="KW-0732">Signal</keyword>
<evidence type="ECO:0000313" key="3">
    <source>
        <dbReference type="Proteomes" id="UP001055153"/>
    </source>
</evidence>
<dbReference type="EMBL" id="BPQQ01000002">
    <property type="protein sequence ID" value="GJD98293.1"/>
    <property type="molecule type" value="Genomic_DNA"/>
</dbReference>
<proteinExistence type="predicted"/>
<protein>
    <submittedName>
        <fullName evidence="2">Uncharacterized protein</fullName>
    </submittedName>
</protein>